<reference evidence="6" key="4">
    <citation type="submission" date="2015-06" db="UniProtKB">
        <authorList>
            <consortium name="EnsemblMetazoa"/>
        </authorList>
    </citation>
    <scope>IDENTIFICATION</scope>
</reference>
<reference evidence="5 7" key="1">
    <citation type="journal article" date="2010" name="BMC Genomics">
        <title>Combination of measures distinguishes pre-miRNAs from other stem-loops in the genome of the newly sequenced Anopheles darlingi.</title>
        <authorList>
            <person name="Mendes N.D."/>
            <person name="Freitas A.T."/>
            <person name="Vasconcelos A.T."/>
            <person name="Sagot M.F."/>
        </authorList>
    </citation>
    <scope>NUCLEOTIDE SEQUENCE</scope>
</reference>
<dbReference type="VEuPathDB" id="VectorBase:ADAR2_009014"/>
<reference evidence="5" key="3">
    <citation type="journal article" date="2013" name="Nucleic Acids Res.">
        <title>The genome of Anopheles darlingi, the main neotropical malaria vector.</title>
        <authorList>
            <person name="Marinotti O."/>
            <person name="Cerqueira G.C."/>
            <person name="de Almeida L.G."/>
            <person name="Ferro M.I."/>
            <person name="Loreto E.L."/>
            <person name="Zaha A."/>
            <person name="Teixeira S.M."/>
            <person name="Wespiser A.R."/>
            <person name="Almeida E Silva A."/>
            <person name="Schlindwein A.D."/>
            <person name="Pacheco A.C."/>
            <person name="Silva A.L."/>
            <person name="Graveley B.R."/>
            <person name="Walenz B.P."/>
            <person name="Lima Bde A."/>
            <person name="Ribeiro C.A."/>
            <person name="Nunes-Silva C.G."/>
            <person name="de Carvalho C.R."/>
            <person name="Soares C.M."/>
            <person name="de Menezes C.B."/>
            <person name="Matiolli C."/>
            <person name="Caffrey D."/>
            <person name="Araujo D.A."/>
            <person name="de Oliveira D.M."/>
            <person name="Golenbock D."/>
            <person name="Grisard E.C."/>
            <person name="Fantinatti-Garboggini F."/>
            <person name="de Carvalho F.M."/>
            <person name="Barcellos F.G."/>
            <person name="Prosdocimi F."/>
            <person name="May G."/>
            <person name="Azevedo Junior G.M."/>
            <person name="Guimaraes G.M."/>
            <person name="Goldman G.H."/>
            <person name="Padilha I.Q."/>
            <person name="Batista Jda S."/>
            <person name="Ferro J.A."/>
            <person name="Ribeiro J.M."/>
            <person name="Fietto J.L."/>
            <person name="Dabbas K.M."/>
            <person name="Cerdeira L."/>
            <person name="Agnez-Lima L.F."/>
            <person name="Brocchi M."/>
            <person name="de Carvalho M.O."/>
            <person name="Teixeira Mde M."/>
            <person name="Diniz Maia Mde M."/>
            <person name="Goldman M.H."/>
            <person name="Cruz Schneider M.P."/>
            <person name="Felipe M.S."/>
            <person name="Hungria M."/>
            <person name="Nicolas M.F."/>
            <person name="Pereira M."/>
            <person name="Montes M.A."/>
            <person name="Cantao M.E."/>
            <person name="Vincentz M."/>
            <person name="Rafael M.S."/>
            <person name="Silverman N."/>
            <person name="Stoco P.H."/>
            <person name="Souza R.C."/>
            <person name="Vicentini R."/>
            <person name="Gazzinelli R.T."/>
            <person name="Neves Rde O."/>
            <person name="Silva R."/>
            <person name="Astolfi-Filho S."/>
            <person name="Maciel T.E."/>
            <person name="Urmenyi T.P."/>
            <person name="Tadei W.P."/>
            <person name="Camargo E.P."/>
            <person name="de Vasconcelos A.T."/>
        </authorList>
    </citation>
    <scope>NUCLEOTIDE SEQUENCE</scope>
</reference>
<accession>W5JCG1</accession>
<dbReference type="InterPro" id="IPR015915">
    <property type="entry name" value="Kelch-typ_b-propeller"/>
</dbReference>
<dbReference type="InterPro" id="IPR006652">
    <property type="entry name" value="Kelch_1"/>
</dbReference>
<dbReference type="OrthoDB" id="7676067at2759"/>
<name>W5JCG1_ANODA</name>
<dbReference type="Proteomes" id="UP000000673">
    <property type="component" value="Unassembled WGS sequence"/>
</dbReference>
<evidence type="ECO:0000256" key="4">
    <source>
        <dbReference type="ARBA" id="ARBA00041041"/>
    </source>
</evidence>
<dbReference type="VEuPathDB" id="VectorBase:ADAC006299"/>
<dbReference type="AlphaFoldDB" id="W5JCG1"/>
<evidence type="ECO:0000313" key="7">
    <source>
        <dbReference type="Proteomes" id="UP000000673"/>
    </source>
</evidence>
<evidence type="ECO:0000313" key="6">
    <source>
        <dbReference type="EnsemblMetazoa" id="ADAC006299-PA"/>
    </source>
</evidence>
<dbReference type="PANTHER" id="PTHR46428:SF1">
    <property type="entry name" value="KELCH DOMAIN-CONTAINING PROTEIN 10"/>
    <property type="match status" value="1"/>
</dbReference>
<protein>
    <recommendedName>
        <fullName evidence="4">Kelch domain-containing protein 10</fullName>
    </recommendedName>
</protein>
<dbReference type="OMA" id="DSTHLYV"/>
<dbReference type="EnsemblMetazoa" id="ADAC006299-RA">
    <property type="protein sequence ID" value="ADAC006299-PA"/>
    <property type="gene ID" value="ADAC006299"/>
</dbReference>
<keyword evidence="2" id="KW-0677">Repeat</keyword>
<organism evidence="5">
    <name type="scientific">Anopheles darlingi</name>
    <name type="common">Mosquito</name>
    <dbReference type="NCBI Taxonomy" id="43151"/>
    <lineage>
        <taxon>Eukaryota</taxon>
        <taxon>Metazoa</taxon>
        <taxon>Ecdysozoa</taxon>
        <taxon>Arthropoda</taxon>
        <taxon>Hexapoda</taxon>
        <taxon>Insecta</taxon>
        <taxon>Pterygota</taxon>
        <taxon>Neoptera</taxon>
        <taxon>Endopterygota</taxon>
        <taxon>Diptera</taxon>
        <taxon>Nematocera</taxon>
        <taxon>Culicoidea</taxon>
        <taxon>Culicidae</taxon>
        <taxon>Anophelinae</taxon>
        <taxon>Anopheles</taxon>
    </lineage>
</organism>
<sequence length="468" mass="54307">MSLWLWEIWQTRDYRLTRPNRRMRILARIFDTIQRYSNVPRRIREVLNVEDILDQTRTRERKMAKRRFAYEFRPFEVCGIDYRNAPGSSEMAPARKYPNARSGHRIVCNDSAIYVFGGFNPNISQTRPGNNEDNGTSCLFQELWKYDTIRMEWTLLLDANNDLPLELASNAMLLCGDTIMIFGGSGFPFGVNCSNKLYVCQPRNRPKEMLEVEVKGDLPPPQYGQGIVYSDNYLYTIGGTNGFDYTLDVHRLHLPSRTWECAYECRPNIREDPEGRYRHELAFDDSRIFVLGGGTSDAAFVLSTVPVYDTRTNQWEYAITKPDPRARVPGIPAPRKCHSCVQIRTDAGVEVIVAGGYDGITYFRDIWKLNLSTLQWKFMKKSRLPFPLFFHDASITSEGCMYIFGGIKFYNNVNVRTHLLYKMWTKIPSLSSIAWDALLHYIPDIHSRTKEQLLEMGIPRHFVNRVHD</sequence>
<reference evidence="5" key="2">
    <citation type="submission" date="2010-05" db="EMBL/GenBank/DDBJ databases">
        <authorList>
            <person name="Almeida L.G."/>
            <person name="Nicolas M.F."/>
            <person name="Souza R.C."/>
            <person name="Vasconcelos A.T.R."/>
        </authorList>
    </citation>
    <scope>NUCLEOTIDE SEQUENCE</scope>
</reference>
<dbReference type="eggNOG" id="KOG0379">
    <property type="taxonomic scope" value="Eukaryota"/>
</dbReference>
<dbReference type="Pfam" id="PF24681">
    <property type="entry name" value="Kelch_KLHDC2_KLHL20_DRC7"/>
    <property type="match status" value="1"/>
</dbReference>
<proteinExistence type="inferred from homology"/>
<evidence type="ECO:0000313" key="5">
    <source>
        <dbReference type="EMBL" id="ETN62027.1"/>
    </source>
</evidence>
<dbReference type="FunCoup" id="W5JCG1">
    <property type="interactions" value="855"/>
</dbReference>
<dbReference type="Gene3D" id="2.120.10.80">
    <property type="entry name" value="Kelch-type beta propeller"/>
    <property type="match status" value="2"/>
</dbReference>
<dbReference type="SUPFAM" id="SSF117281">
    <property type="entry name" value="Kelch motif"/>
    <property type="match status" value="2"/>
</dbReference>
<dbReference type="STRING" id="43151.W5JCG1"/>
<gene>
    <name evidence="5" type="ORF">AND_006299</name>
</gene>
<comment type="similarity">
    <text evidence="3">Belongs to the KLHDC10 family.</text>
</comment>
<keyword evidence="1" id="KW-0880">Kelch repeat</keyword>
<dbReference type="Pfam" id="PF01344">
    <property type="entry name" value="Kelch_1"/>
    <property type="match status" value="1"/>
</dbReference>
<dbReference type="HOGENOM" id="CLU_030914_0_0_1"/>
<dbReference type="EMBL" id="ADMH02001573">
    <property type="protein sequence ID" value="ETN62027.1"/>
    <property type="molecule type" value="Genomic_DNA"/>
</dbReference>
<dbReference type="GO" id="GO:0032874">
    <property type="term" value="P:positive regulation of stress-activated MAPK cascade"/>
    <property type="evidence" value="ECO:0007669"/>
    <property type="project" value="TreeGrafter"/>
</dbReference>
<dbReference type="PANTHER" id="PTHR46428">
    <property type="entry name" value="KELCH DOMAIN-CONTAINING PROTEIN 10"/>
    <property type="match status" value="1"/>
</dbReference>
<evidence type="ECO:0000256" key="1">
    <source>
        <dbReference type="ARBA" id="ARBA00022441"/>
    </source>
</evidence>
<evidence type="ECO:0000256" key="3">
    <source>
        <dbReference type="ARBA" id="ARBA00038487"/>
    </source>
</evidence>
<dbReference type="InterPro" id="IPR052125">
    <property type="entry name" value="KLHDC10"/>
</dbReference>
<evidence type="ECO:0000256" key="2">
    <source>
        <dbReference type="ARBA" id="ARBA00022737"/>
    </source>
</evidence>
<keyword evidence="7" id="KW-1185">Reference proteome</keyword>